<reference evidence="3" key="1">
    <citation type="submission" date="2018-08" db="EMBL/GenBank/DDBJ databases">
        <authorList>
            <person name="Cornetti L."/>
        </authorList>
    </citation>
    <scope>NUCLEOTIDE SEQUENCE</scope>
    <source>
        <strain evidence="3">OM-SAIQ-clone2</strain>
    </source>
</reference>
<gene>
    <name evidence="3" type="primary">EOG090X04ZD</name>
</gene>
<dbReference type="PANTHER" id="PTHR12455">
    <property type="entry name" value="NUCLEOLAR COMPLEX PROTEIN 4"/>
    <property type="match status" value="1"/>
</dbReference>
<dbReference type="InterPro" id="IPR005612">
    <property type="entry name" value="CCAAT-binding_factor"/>
</dbReference>
<dbReference type="Pfam" id="PF03914">
    <property type="entry name" value="CBF"/>
    <property type="match status" value="1"/>
</dbReference>
<comment type="similarity">
    <text evidence="1">Belongs to the CBF/MAK21 family.</text>
</comment>
<accession>A0A4Y7NLS5</accession>
<name>A0A4Y7NLS5_9CRUS</name>
<feature type="domain" description="CCAAT-binding factor" evidence="2">
    <location>
        <begin position="301"/>
        <end position="449"/>
    </location>
</feature>
<protein>
    <submittedName>
        <fullName evidence="3">EOG090X04ZD</fullName>
    </submittedName>
</protein>
<evidence type="ECO:0000313" key="3">
    <source>
        <dbReference type="EMBL" id="SVE94201.1"/>
    </source>
</evidence>
<evidence type="ECO:0000259" key="2">
    <source>
        <dbReference type="Pfam" id="PF03914"/>
    </source>
</evidence>
<dbReference type="EMBL" id="LR024582">
    <property type="protein sequence ID" value="SVE94201.1"/>
    <property type="molecule type" value="mRNA"/>
</dbReference>
<dbReference type="PANTHER" id="PTHR12455:SF0">
    <property type="entry name" value="NUCLEOLAR COMPLEX PROTEIN 4 HOMOLOG"/>
    <property type="match status" value="1"/>
</dbReference>
<dbReference type="AlphaFoldDB" id="A0A4Y7NLS5"/>
<evidence type="ECO:0000256" key="1">
    <source>
        <dbReference type="ARBA" id="ARBA00007797"/>
    </source>
</evidence>
<sequence length="513" mass="59512">MAASSTRKRESKQNQRDAFENIKLKTKEVVQSRKNINHIIDIQSSLESDDIPVVKASIKALDKIFCHLIANGSLSEQGPVLESDADKKVRQWSRDRYQEFQDRLFKLVAAEQISLQEQALVTLMNLLKAEGQHPLQKLPEGKERLFPLDLLEKLMLNMLSLEKEGSPVLTRFQEFLEYEDILFHLLRVLGKTLKIQSNIDEKFLRNLIYLLEHVTLHNSPPKEEEKPKLFCSNHQHFKWNYIQAKKYFSAIWQQLLKHPLTPGLYKRVLVLLPDKVLPHLEKPLLLTDFLMESYRIGGAVSILALHGVFLLMQNYNLEYPDFYTKLYALLEPSVLFVKYRARFFYLLDLFLSSTHIPEYIAAAFAKRLSRLALVAPPHVVLLILHFVGNLMIRHRGLARLMHCPENQNVSADPYSMDDSNLVTCNATESSLWEIKTLQSHALPEIANCAKFIDRELPKTEWEISQDLETTLEDLLEKELKRKNPSDDIPINFEKPTKFACVKHEKLSVYFELV</sequence>
<dbReference type="GO" id="GO:0030692">
    <property type="term" value="C:Noc4p-Nop14p complex"/>
    <property type="evidence" value="ECO:0007669"/>
    <property type="project" value="TreeGrafter"/>
</dbReference>
<dbReference type="GO" id="GO:0032040">
    <property type="term" value="C:small-subunit processome"/>
    <property type="evidence" value="ECO:0007669"/>
    <property type="project" value="TreeGrafter"/>
</dbReference>
<dbReference type="InterPro" id="IPR027193">
    <property type="entry name" value="Noc4"/>
</dbReference>
<proteinExistence type="evidence at transcript level"/>
<dbReference type="GO" id="GO:0042254">
    <property type="term" value="P:ribosome biogenesis"/>
    <property type="evidence" value="ECO:0007669"/>
    <property type="project" value="InterPro"/>
</dbReference>
<organism evidence="3">
    <name type="scientific">Simocephalus serrulatus</name>
    <dbReference type="NCBI Taxonomy" id="117539"/>
    <lineage>
        <taxon>Eukaryota</taxon>
        <taxon>Metazoa</taxon>
        <taxon>Ecdysozoa</taxon>
        <taxon>Arthropoda</taxon>
        <taxon>Crustacea</taxon>
        <taxon>Branchiopoda</taxon>
        <taxon>Diplostraca</taxon>
        <taxon>Cladocera</taxon>
        <taxon>Anomopoda</taxon>
        <taxon>Daphniidae</taxon>
        <taxon>Simocephalus</taxon>
    </lineage>
</organism>